<dbReference type="STRING" id="1076256.A0A2H3BI32"/>
<dbReference type="EMBL" id="KZ293429">
    <property type="protein sequence ID" value="PBK69320.1"/>
    <property type="molecule type" value="Genomic_DNA"/>
</dbReference>
<evidence type="ECO:0000313" key="2">
    <source>
        <dbReference type="Proteomes" id="UP000218334"/>
    </source>
</evidence>
<protein>
    <recommendedName>
        <fullName evidence="3">F-box domain-containing protein</fullName>
    </recommendedName>
</protein>
<reference evidence="2" key="1">
    <citation type="journal article" date="2017" name="Nat. Ecol. Evol.">
        <title>Genome expansion and lineage-specific genetic innovations in the forest pathogenic fungi Armillaria.</title>
        <authorList>
            <person name="Sipos G."/>
            <person name="Prasanna A.N."/>
            <person name="Walter M.C."/>
            <person name="O'Connor E."/>
            <person name="Balint B."/>
            <person name="Krizsan K."/>
            <person name="Kiss B."/>
            <person name="Hess J."/>
            <person name="Varga T."/>
            <person name="Slot J."/>
            <person name="Riley R."/>
            <person name="Boka B."/>
            <person name="Rigling D."/>
            <person name="Barry K."/>
            <person name="Lee J."/>
            <person name="Mihaltcheva S."/>
            <person name="LaButti K."/>
            <person name="Lipzen A."/>
            <person name="Waldron R."/>
            <person name="Moloney N.M."/>
            <person name="Sperisen C."/>
            <person name="Kredics L."/>
            <person name="Vagvoelgyi C."/>
            <person name="Patrignani A."/>
            <person name="Fitzpatrick D."/>
            <person name="Nagy I."/>
            <person name="Doyle S."/>
            <person name="Anderson J.B."/>
            <person name="Grigoriev I.V."/>
            <person name="Gueldener U."/>
            <person name="Muensterkoetter M."/>
            <person name="Nagy L.G."/>
        </authorList>
    </citation>
    <scope>NUCLEOTIDE SEQUENCE [LARGE SCALE GENOMIC DNA]</scope>
    <source>
        <strain evidence="2">28-4</strain>
    </source>
</reference>
<proteinExistence type="predicted"/>
<accession>A0A2H3BI32</accession>
<gene>
    <name evidence="1" type="ORF">ARMSODRAFT_956873</name>
</gene>
<organism evidence="1 2">
    <name type="scientific">Armillaria solidipes</name>
    <dbReference type="NCBI Taxonomy" id="1076256"/>
    <lineage>
        <taxon>Eukaryota</taxon>
        <taxon>Fungi</taxon>
        <taxon>Dikarya</taxon>
        <taxon>Basidiomycota</taxon>
        <taxon>Agaricomycotina</taxon>
        <taxon>Agaricomycetes</taxon>
        <taxon>Agaricomycetidae</taxon>
        <taxon>Agaricales</taxon>
        <taxon>Marasmiineae</taxon>
        <taxon>Physalacriaceae</taxon>
        <taxon>Armillaria</taxon>
    </lineage>
</organism>
<keyword evidence="2" id="KW-1185">Reference proteome</keyword>
<dbReference type="Proteomes" id="UP000218334">
    <property type="component" value="Unassembled WGS sequence"/>
</dbReference>
<evidence type="ECO:0008006" key="3">
    <source>
        <dbReference type="Google" id="ProtNLM"/>
    </source>
</evidence>
<sequence length="588" mass="66643">MQRSHLPLDEILAKHDWISAFAHPPDVTSLLHDNVAPSPLQTSQLKASLEGLETPLVDIESDLDLLRNAVVSLEARRLRLQSLKNDYETALSPIRRVPSEITMEILRRSWKDKEYRGVFSGRYLAGFNVFRIREGPWHLGQVCSSWRNVIKTLCPELWASMTIEIPFSFEPGKVPLKAEAVEILRVVLERSCNHPLDFYFTYYGPVSRSKVEEGESQLMKQCFDIMIAHSRRWRAVEITIHPSYLPRLSLIRGQIDLLRDMYFGCCRDPPSDDVRAFEIAPKLKNLHLKGMHREASIPFPASNLVSFSDTRPFAGDQLTLTYLDVVKSAPELLSFSYNDHGVQGLNIHPVPDPPPSPVMASSVEELSASSPIFLRSLVLPSLKKVTLTTMYDLDMEEPVIKCPAGALGALHQMLLQSQCSLTRLCLVDADLDDNLVNIIRLMPRLQEFAIEFYEWVPDIADNYGPIMQSLVTQLSEVSVVDGSLQHSMIPFLQKLTVYLHTIRYAHVSFINSSFVDMVASRVRRPHDVPHLTELNLWVIGRGWSYALSKESEETLKRLEGEGLRLNFCLDDGDPDIVVSDSDSDVLIW</sequence>
<name>A0A2H3BI32_9AGAR</name>
<dbReference type="AlphaFoldDB" id="A0A2H3BI32"/>
<evidence type="ECO:0000313" key="1">
    <source>
        <dbReference type="EMBL" id="PBK69320.1"/>
    </source>
</evidence>